<comment type="caution">
    <text evidence="1">The sequence shown here is derived from an EMBL/GenBank/DDBJ whole genome shotgun (WGS) entry which is preliminary data.</text>
</comment>
<evidence type="ECO:0000313" key="1">
    <source>
        <dbReference type="EMBL" id="KKS04558.1"/>
    </source>
</evidence>
<name>A0A0G0YVS8_9BACT</name>
<dbReference type="Proteomes" id="UP000034236">
    <property type="component" value="Unassembled WGS sequence"/>
</dbReference>
<dbReference type="EMBL" id="LCBE01000005">
    <property type="protein sequence ID" value="KKS04558.1"/>
    <property type="molecule type" value="Genomic_DNA"/>
</dbReference>
<protein>
    <submittedName>
        <fullName evidence="1">Uncharacterized protein</fullName>
    </submittedName>
</protein>
<sequence length="413" mass="47624">MDRSSILLSRTEFIDIRIFNIYNTPMSLFEKPKKFIKDLRKGPEVTSVFGEERIGTNLDNQDQRVAQAKLRLDRIQGFKLAEQVNDFFERHNIQAGPTVLPAVKLRFLREITPNPDADENRVAEKLNFLARRLEREENKLANPENPLPPVGIETELPDEIFPPALKTTLPLIDIPCEPENPRLFEVNPRPTYSAKVQNEIMNSLDALGLVHHDPKSPTSLHINFGIPANINAGALEPRKGEIFLISNLFVYAFSSADRVLEKEIKKSFLLKTAKPVNKIGESKQGGKMEIERFQFRLEFRATEFNDYPTYRLLTESQHIMGMFLAHLEKMLGHTDISINQERLAVLWEEFEKEVSQFLYEVQGLEPRLVDNDRARASSVMESRPELREKCRALMTKYSRIIQEIIDGRVKKKI</sequence>
<evidence type="ECO:0000313" key="2">
    <source>
        <dbReference type="Proteomes" id="UP000034236"/>
    </source>
</evidence>
<organism evidence="1 2">
    <name type="scientific">Candidatus Nomurabacteria bacterium GW2011_GWA2_41_25</name>
    <dbReference type="NCBI Taxonomy" id="1618736"/>
    <lineage>
        <taxon>Bacteria</taxon>
        <taxon>Candidatus Nomuraibacteriota</taxon>
    </lineage>
</organism>
<dbReference type="AlphaFoldDB" id="A0A0G0YVS8"/>
<proteinExistence type="predicted"/>
<accession>A0A0G0YVS8</accession>
<gene>
    <name evidence="1" type="ORF">UU58_C0005G0007</name>
</gene>
<reference evidence="1 2" key="1">
    <citation type="journal article" date="2015" name="Nature">
        <title>rRNA introns, odd ribosomes, and small enigmatic genomes across a large radiation of phyla.</title>
        <authorList>
            <person name="Brown C.T."/>
            <person name="Hug L.A."/>
            <person name="Thomas B.C."/>
            <person name="Sharon I."/>
            <person name="Castelle C.J."/>
            <person name="Singh A."/>
            <person name="Wilkins M.J."/>
            <person name="Williams K.H."/>
            <person name="Banfield J.F."/>
        </authorList>
    </citation>
    <scope>NUCLEOTIDE SEQUENCE [LARGE SCALE GENOMIC DNA]</scope>
</reference>